<protein>
    <submittedName>
        <fullName evidence="1">Uncharacterized protein</fullName>
    </submittedName>
</protein>
<dbReference type="Proteomes" id="UP001461498">
    <property type="component" value="Unassembled WGS sequence"/>
</dbReference>
<proteinExistence type="predicted"/>
<evidence type="ECO:0000313" key="2">
    <source>
        <dbReference type="Proteomes" id="UP001461498"/>
    </source>
</evidence>
<sequence>MEVGHFAPDTAVLMRDNAWEFESVVGGGGLRRGGAQVEEAGARCSAWQVDVVGGLVRAGVLEEKKSDNCPF</sequence>
<organism evidence="1 2">
    <name type="scientific">Rhynocoris fuscipes</name>
    <dbReference type="NCBI Taxonomy" id="488301"/>
    <lineage>
        <taxon>Eukaryota</taxon>
        <taxon>Metazoa</taxon>
        <taxon>Ecdysozoa</taxon>
        <taxon>Arthropoda</taxon>
        <taxon>Hexapoda</taxon>
        <taxon>Insecta</taxon>
        <taxon>Pterygota</taxon>
        <taxon>Neoptera</taxon>
        <taxon>Paraneoptera</taxon>
        <taxon>Hemiptera</taxon>
        <taxon>Heteroptera</taxon>
        <taxon>Panheteroptera</taxon>
        <taxon>Cimicomorpha</taxon>
        <taxon>Reduviidae</taxon>
        <taxon>Harpactorinae</taxon>
        <taxon>Harpactorini</taxon>
        <taxon>Rhynocoris</taxon>
    </lineage>
</organism>
<dbReference type="AlphaFoldDB" id="A0AAW1D242"/>
<dbReference type="EMBL" id="JAPXFL010000006">
    <property type="protein sequence ID" value="KAK9504761.1"/>
    <property type="molecule type" value="Genomic_DNA"/>
</dbReference>
<reference evidence="1 2" key="1">
    <citation type="submission" date="2022-12" db="EMBL/GenBank/DDBJ databases">
        <title>Chromosome-level genome assembly of true bugs.</title>
        <authorList>
            <person name="Ma L."/>
            <person name="Li H."/>
        </authorList>
    </citation>
    <scope>NUCLEOTIDE SEQUENCE [LARGE SCALE GENOMIC DNA]</scope>
    <source>
        <strain evidence="1">Lab_2022b</strain>
    </source>
</reference>
<name>A0AAW1D242_9HEMI</name>
<gene>
    <name evidence="1" type="ORF">O3M35_008952</name>
</gene>
<comment type="caution">
    <text evidence="1">The sequence shown here is derived from an EMBL/GenBank/DDBJ whole genome shotgun (WGS) entry which is preliminary data.</text>
</comment>
<keyword evidence="2" id="KW-1185">Reference proteome</keyword>
<evidence type="ECO:0000313" key="1">
    <source>
        <dbReference type="EMBL" id="KAK9504761.1"/>
    </source>
</evidence>
<accession>A0AAW1D242</accession>